<dbReference type="SUPFAM" id="SSF53067">
    <property type="entry name" value="Actin-like ATPase domain"/>
    <property type="match status" value="2"/>
</dbReference>
<evidence type="ECO:0000313" key="2">
    <source>
        <dbReference type="EMBL" id="KAB0482491.1"/>
    </source>
</evidence>
<dbReference type="CDD" id="cd24022">
    <property type="entry name" value="ASKHA_NBD_ParM_R1-like"/>
    <property type="match status" value="1"/>
</dbReference>
<reference evidence="2 3" key="1">
    <citation type="submission" date="2019-09" db="EMBL/GenBank/DDBJ databases">
        <title>Draft genome sequences of 48 bacterial type strains from the CCUG.</title>
        <authorList>
            <person name="Tunovic T."/>
            <person name="Pineiro-Iglesias B."/>
            <person name="Unosson C."/>
            <person name="Inganas E."/>
            <person name="Ohlen M."/>
            <person name="Cardew S."/>
            <person name="Jensie-Markopoulos S."/>
            <person name="Salva-Serra F."/>
            <person name="Jaen-Luchoro D."/>
            <person name="Karlsson R."/>
            <person name="Svensson-Stadler L."/>
            <person name="Chun J."/>
            <person name="Moore E."/>
        </authorList>
    </citation>
    <scope>NUCLEOTIDE SEQUENCE [LARGE SCALE GENOMIC DNA]</scope>
    <source>
        <strain evidence="2 3">CCUG 48643</strain>
    </source>
</reference>
<protein>
    <submittedName>
        <fullName evidence="2">ParM/StbA family protein</fullName>
    </submittedName>
</protein>
<feature type="domain" description="Actin homologue MreB-like C-terminal" evidence="1">
    <location>
        <begin position="206"/>
        <end position="323"/>
    </location>
</feature>
<dbReference type="InterPro" id="IPR043129">
    <property type="entry name" value="ATPase_NBD"/>
</dbReference>
<dbReference type="InterPro" id="IPR049067">
    <property type="entry name" value="MreB-like_C"/>
</dbReference>
<dbReference type="Gene3D" id="3.30.420.40">
    <property type="match status" value="2"/>
</dbReference>
<dbReference type="Proteomes" id="UP000423756">
    <property type="component" value="Unassembled WGS sequence"/>
</dbReference>
<evidence type="ECO:0000259" key="1">
    <source>
        <dbReference type="Pfam" id="PF21522"/>
    </source>
</evidence>
<proteinExistence type="predicted"/>
<dbReference type="AlphaFoldDB" id="A0A7V7TI29"/>
<dbReference type="InterPro" id="IPR056367">
    <property type="entry name" value="ASKHA_NBD_ParM_R1-like"/>
</dbReference>
<evidence type="ECO:0000313" key="3">
    <source>
        <dbReference type="Proteomes" id="UP000423756"/>
    </source>
</evidence>
<gene>
    <name evidence="2" type="ORF">F7Q91_03515</name>
</gene>
<comment type="caution">
    <text evidence="2">The sequence shown here is derived from an EMBL/GenBank/DDBJ whole genome shotgun (WGS) entry which is preliminary data.</text>
</comment>
<accession>A0A7V7TI29</accession>
<organism evidence="2 3">
    <name type="scientific">Vibrio chagasii</name>
    <dbReference type="NCBI Taxonomy" id="170679"/>
    <lineage>
        <taxon>Bacteria</taxon>
        <taxon>Pseudomonadati</taxon>
        <taxon>Pseudomonadota</taxon>
        <taxon>Gammaproteobacteria</taxon>
        <taxon>Vibrionales</taxon>
        <taxon>Vibrionaceae</taxon>
        <taxon>Vibrio</taxon>
    </lineage>
</organism>
<dbReference type="EMBL" id="VZPX01000004">
    <property type="protein sequence ID" value="KAB0482491.1"/>
    <property type="molecule type" value="Genomic_DNA"/>
</dbReference>
<sequence length="366" mass="40805">MRRIMLEKNDDSIIYIGIDDGNAQFKVSSKLINTTFPTHIERTNDRFVTLDPSLSLSNSGPSLCNFVSSVSGQSYTIGDVKDPIPRNTDFAFTEPSQVLLQHALNQFGDSLDKRKFILCTGMPLRQFFKVDGTINTENVHKKMKSMRDSFELTNGTNQSNSRKKNIISLLVQPEALAALRTYLFKRDGDGKLVLNEDYVGKTIAVADPGGKTTDIAVFVDGTIDMDRSTTVNIGFNNLVKKATNYLYDLGFSHATHEQARTLIDSGKVNVKGVEQDHSSWVNSARKKLAEDIFEQVKNTLSDGLDLDLILFIGGTINALEEEIRPLIEQYYGGGHNYEIPKNADRLNAIGLELFSEVWYQNATSKS</sequence>
<name>A0A7V7TI29_9VIBR</name>
<dbReference type="Pfam" id="PF21522">
    <property type="entry name" value="MreB-like_C"/>
    <property type="match status" value="1"/>
</dbReference>